<evidence type="ECO:0008006" key="3">
    <source>
        <dbReference type="Google" id="ProtNLM"/>
    </source>
</evidence>
<protein>
    <recommendedName>
        <fullName evidence="3">F-box domain-containing protein</fullName>
    </recommendedName>
</protein>
<name>A0A1E5VBD6_9POAL</name>
<dbReference type="AlphaFoldDB" id="A0A1E5VBD6"/>
<comment type="caution">
    <text evidence="1">The sequence shown here is derived from an EMBL/GenBank/DDBJ whole genome shotgun (WGS) entry which is preliminary data.</text>
</comment>
<proteinExistence type="predicted"/>
<dbReference type="Proteomes" id="UP000095767">
    <property type="component" value="Unassembled WGS sequence"/>
</dbReference>
<dbReference type="PANTHER" id="PTHR33110">
    <property type="entry name" value="F-BOX/KELCH-REPEAT PROTEIN-RELATED"/>
    <property type="match status" value="1"/>
</dbReference>
<organism evidence="1 2">
    <name type="scientific">Dichanthelium oligosanthes</name>
    <dbReference type="NCBI Taxonomy" id="888268"/>
    <lineage>
        <taxon>Eukaryota</taxon>
        <taxon>Viridiplantae</taxon>
        <taxon>Streptophyta</taxon>
        <taxon>Embryophyta</taxon>
        <taxon>Tracheophyta</taxon>
        <taxon>Spermatophyta</taxon>
        <taxon>Magnoliopsida</taxon>
        <taxon>Liliopsida</taxon>
        <taxon>Poales</taxon>
        <taxon>Poaceae</taxon>
        <taxon>PACMAD clade</taxon>
        <taxon>Panicoideae</taxon>
        <taxon>Panicodae</taxon>
        <taxon>Paniceae</taxon>
        <taxon>Dichantheliinae</taxon>
        <taxon>Dichanthelium</taxon>
    </lineage>
</organism>
<dbReference type="EMBL" id="LWDX02045281">
    <property type="protein sequence ID" value="OEL22462.1"/>
    <property type="molecule type" value="Genomic_DNA"/>
</dbReference>
<evidence type="ECO:0000313" key="1">
    <source>
        <dbReference type="EMBL" id="OEL22462.1"/>
    </source>
</evidence>
<reference evidence="1 2" key="1">
    <citation type="submission" date="2016-09" db="EMBL/GenBank/DDBJ databases">
        <title>The draft genome of Dichanthelium oligosanthes: A C3 panicoid grass species.</title>
        <authorList>
            <person name="Studer A.J."/>
            <person name="Schnable J.C."/>
            <person name="Brutnell T.P."/>
        </authorList>
    </citation>
    <scope>NUCLEOTIDE SEQUENCE [LARGE SCALE GENOMIC DNA]</scope>
    <source>
        <strain evidence="2">cv. Kellogg 1175</strain>
        <tissue evidence="1">Leaf</tissue>
    </source>
</reference>
<keyword evidence="2" id="KW-1185">Reference proteome</keyword>
<gene>
    <name evidence="1" type="ORF">BAE44_0016519</name>
</gene>
<accession>A0A1E5VBD6</accession>
<sequence length="120" mass="13452">MAAPHQPPPTSLVDLDDDILLHRILPCKADRGRVSLVCKAWRAVMGRLNLEAPRPLPWLLLPTPSPDGGSTRRVACVLSGCRVHHYLTIKPPRARCFGSHDGAWLFLHHGRTRNHHQLLN</sequence>
<evidence type="ECO:0000313" key="2">
    <source>
        <dbReference type="Proteomes" id="UP000095767"/>
    </source>
</evidence>
<feature type="non-terminal residue" evidence="1">
    <location>
        <position position="120"/>
    </location>
</feature>
<dbReference type="PANTHER" id="PTHR33110:SF125">
    <property type="entry name" value="OS05G0570350 PROTEIN"/>
    <property type="match status" value="1"/>
</dbReference>